<sequence>MPIDRPLSVPITAGPPLHLHCLPSPVSISSPPNLHSSFTTAASKTTPQAVAPPTTGLPSLPHHRPTVPGRRRHPAAGPSSPTALGRRHTPPLGRRPSPLPSRPAAMPPSLRAPPDTVAHGRAAPSPSALARPPPHRASPCHRRPQAAAKPPLEPLVLWRSRGGNERAERMRSRERERG</sequence>
<dbReference type="Proteomes" id="UP000026961">
    <property type="component" value="Chromosome 2"/>
</dbReference>
<dbReference type="HOGENOM" id="CLU_1512855_0_0_1"/>
<evidence type="ECO:0000256" key="1">
    <source>
        <dbReference type="SAM" id="MobiDB-lite"/>
    </source>
</evidence>
<organism evidence="2">
    <name type="scientific">Oryza glumipatula</name>
    <dbReference type="NCBI Taxonomy" id="40148"/>
    <lineage>
        <taxon>Eukaryota</taxon>
        <taxon>Viridiplantae</taxon>
        <taxon>Streptophyta</taxon>
        <taxon>Embryophyta</taxon>
        <taxon>Tracheophyta</taxon>
        <taxon>Spermatophyta</taxon>
        <taxon>Magnoliopsida</taxon>
        <taxon>Liliopsida</taxon>
        <taxon>Poales</taxon>
        <taxon>Poaceae</taxon>
        <taxon>BOP clade</taxon>
        <taxon>Oryzoideae</taxon>
        <taxon>Oryzeae</taxon>
        <taxon>Oryzinae</taxon>
        <taxon>Oryza</taxon>
    </lineage>
</organism>
<dbReference type="EnsemblPlants" id="OGLUM02G17660.1">
    <property type="protein sequence ID" value="OGLUM02G17660.1"/>
    <property type="gene ID" value="OGLUM02G17660"/>
</dbReference>
<evidence type="ECO:0000313" key="2">
    <source>
        <dbReference type="EnsemblPlants" id="OGLUM02G17660.1"/>
    </source>
</evidence>
<proteinExistence type="predicted"/>
<feature type="compositionally biased region" description="Low complexity" evidence="1">
    <location>
        <begin position="121"/>
        <end position="130"/>
    </location>
</feature>
<accession>A0A0D9YSK0</accession>
<dbReference type="Gramene" id="OGLUM02G17660.1">
    <property type="protein sequence ID" value="OGLUM02G17660.1"/>
    <property type="gene ID" value="OGLUM02G17660"/>
</dbReference>
<reference evidence="2" key="2">
    <citation type="submission" date="2018-05" db="EMBL/GenBank/DDBJ databases">
        <title>OgluRS3 (Oryza glumaepatula Reference Sequence Version 3).</title>
        <authorList>
            <person name="Zhang J."/>
            <person name="Kudrna D."/>
            <person name="Lee S."/>
            <person name="Talag J."/>
            <person name="Welchert J."/>
            <person name="Wing R.A."/>
        </authorList>
    </citation>
    <scope>NUCLEOTIDE SEQUENCE [LARGE SCALE GENOMIC DNA]</scope>
</reference>
<feature type="region of interest" description="Disordered" evidence="1">
    <location>
        <begin position="24"/>
        <end position="178"/>
    </location>
</feature>
<feature type="compositionally biased region" description="Low complexity" evidence="1">
    <location>
        <begin position="90"/>
        <end position="114"/>
    </location>
</feature>
<keyword evidence="3" id="KW-1185">Reference proteome</keyword>
<evidence type="ECO:0000313" key="3">
    <source>
        <dbReference type="Proteomes" id="UP000026961"/>
    </source>
</evidence>
<name>A0A0D9YSK0_9ORYZ</name>
<reference evidence="2" key="1">
    <citation type="submission" date="2015-04" db="UniProtKB">
        <authorList>
            <consortium name="EnsemblPlants"/>
        </authorList>
    </citation>
    <scope>IDENTIFICATION</scope>
</reference>
<dbReference type="AlphaFoldDB" id="A0A0D9YSK0"/>
<feature type="compositionally biased region" description="Basic and acidic residues" evidence="1">
    <location>
        <begin position="162"/>
        <end position="178"/>
    </location>
</feature>
<feature type="compositionally biased region" description="Polar residues" evidence="1">
    <location>
        <begin position="26"/>
        <end position="48"/>
    </location>
</feature>
<protein>
    <submittedName>
        <fullName evidence="2">Uncharacterized protein</fullName>
    </submittedName>
</protein>
<feature type="compositionally biased region" description="Basic residues" evidence="1">
    <location>
        <begin position="61"/>
        <end position="74"/>
    </location>
</feature>